<organism evidence="12 13">
    <name type="scientific">Flavivirga spongiicola</name>
    <dbReference type="NCBI Taxonomy" id="421621"/>
    <lineage>
        <taxon>Bacteria</taxon>
        <taxon>Pseudomonadati</taxon>
        <taxon>Bacteroidota</taxon>
        <taxon>Flavobacteriia</taxon>
        <taxon>Flavobacteriales</taxon>
        <taxon>Flavobacteriaceae</taxon>
        <taxon>Flavivirga</taxon>
    </lineage>
</organism>
<keyword evidence="4" id="KW-0805">Transcription regulation</keyword>
<feature type="modified residue" description="4-aspartylphosphate" evidence="7">
    <location>
        <position position="1204"/>
    </location>
</feature>
<dbReference type="PRINTS" id="PR00344">
    <property type="entry name" value="BCTRLSENSOR"/>
</dbReference>
<evidence type="ECO:0000256" key="1">
    <source>
        <dbReference type="ARBA" id="ARBA00000085"/>
    </source>
</evidence>
<dbReference type="InterPro" id="IPR011123">
    <property type="entry name" value="Y_Y_Y"/>
</dbReference>
<dbReference type="InterPro" id="IPR003594">
    <property type="entry name" value="HATPase_dom"/>
</dbReference>
<evidence type="ECO:0000256" key="5">
    <source>
        <dbReference type="ARBA" id="ARBA00023125"/>
    </source>
</evidence>
<evidence type="ECO:0000259" key="9">
    <source>
        <dbReference type="PROSITE" id="PS01124"/>
    </source>
</evidence>
<name>A0ABU7XW70_9FLAO</name>
<evidence type="ECO:0000256" key="4">
    <source>
        <dbReference type="ARBA" id="ARBA00023015"/>
    </source>
</evidence>
<dbReference type="SUPFAM" id="SSF46689">
    <property type="entry name" value="Homeodomain-like"/>
    <property type="match status" value="1"/>
</dbReference>
<keyword evidence="3 7" id="KW-0597">Phosphoprotein</keyword>
<dbReference type="Gene3D" id="2.130.10.10">
    <property type="entry name" value="YVTN repeat-like/Quinoprotein amine dehydrogenase"/>
    <property type="match status" value="2"/>
</dbReference>
<dbReference type="SUPFAM" id="SSF47384">
    <property type="entry name" value="Homodimeric domain of signal transducing histidine kinase"/>
    <property type="match status" value="1"/>
</dbReference>
<dbReference type="Gene3D" id="2.60.40.10">
    <property type="entry name" value="Immunoglobulins"/>
    <property type="match status" value="1"/>
</dbReference>
<dbReference type="SUPFAM" id="SSF52172">
    <property type="entry name" value="CheY-like"/>
    <property type="match status" value="1"/>
</dbReference>
<keyword evidence="5" id="KW-0238">DNA-binding</keyword>
<sequence length="1410" mass="162232">MILKIIFNYILKFSVLHIGIILIVFIGCNNKKHLLKEATLINGNDSNFHDTINQKQVREDSNIKYAVKQLDNTNGLSNSSVNSIFQDSENLLWIGTWDGLNRYDGSNFKIFRPELNAEKSLSNQVILKIDEDETGKIWVLTMNGINSYDKKNNIFKSYHFPNKSKFTFSETEYNIALDHSKKVFCAVKDWGIGFFNGSEFQKIEIKDLPINAVKKMEFAPSGELLVLLNNNDLFSLKFGMEVTGKKQLIKTEKISGNIRSFGILKGKKVALISLLGNMVLHSLEDQKKDVILNEKKAHKIIGYVPEGLVMSNNNESFIVNSSGKIMQPEWLTNLENQEIRTLIKGKEHIIWIGTDGDGLLKMHPLKKSFNTVSKTQVPKLDKSIVRAFLEVEENAFFIGTKGSGLFRFPSKFYENPNKPFEYENFYENNSSINNSVYALCKGQDDLVFIGTDGDGISVFDLKASKIISWSEILGHELCSAFQSTYTIYQDQDGFIWLGTNGYGMIRFKIERIKDKLKVSHFKMYLAGSEEEQALSSNIIFSIVPKNDHELWIGTRLGGLNLFNKETELFESFKNEKNNPLSLSNNDILCLHTDVNKRLWIGTSFGLNLLENIAYEETPEFKSFTVKDGLPNNTIHGIVSDKDSNLSISTNFGLSNFIINESKFINYTKNEGLQNNEFADGAFYQSINSDYIFMGGIKGFNYFLPSKIEESMLVPNILIDKISGQNEEVPYYQGLVVSPDSYTFPSIVLNHNQNFFDIELSALTYINTDKCQYAYKLDSFDKDWNMINNRRNISFTNVPKGTYSLWIKWSNSDGVWGKPVRAIDIKIKPVYWQSNIAFVIYLGLLSLFVLFIQSYYKKRQSLKQNIVFQKREKEIHQNRLNFFTNIAHEFQTPLTLILGPVQKLSESSNLVEKNQKFIKMIQRNSSRLLFLTQQLLEFRKAEYGHLDVTIKQFDIVSLIEQIAELFDEWALQKNIEYKLEIPSKLTGWFDKDKVEKIIFNLLSNAFKYTPKNGKINLKFFIQEENPKTLHIRVINTGEGIPKEKLNSIFDRFYLSDNWKEHGNNMFRTGIGLAYIKRLVTLLKGEILVSSEENKSTKFTVLLPCHKENFNDIKLDEEESQVLISDYLQNILEQTSTDSIEVPNKISSIESFLNKKKVVLIVEDEKEIHGFLNELLKEEYKILTAYNGLEALKILEKEDPDIIISDVMMPKMDGIELCSKIKNDIKTCHIPFIMLTAKNNVLHRIEGIESGANSYIPKPFHPGHLLIRIKKLIEAKEQILEHFSQDNFAENITDLPVNDNEKDFLLKVIGLIRNNIENENLQNSYIEEHLGMSSSQLYRKIKQTSGFSPGDLIRTIRLKHAAELLRKSTLTVSEVCYQSGFNNRSYFYREFKKMYNSTPKDYQLQNKPLNNL</sequence>
<dbReference type="InterPro" id="IPR018062">
    <property type="entry name" value="HTH_AraC-typ_CS"/>
</dbReference>
<evidence type="ECO:0000313" key="12">
    <source>
        <dbReference type="EMBL" id="MEF3834045.1"/>
    </source>
</evidence>
<dbReference type="SUPFAM" id="SSF63829">
    <property type="entry name" value="Calcium-dependent phosphotriesterase"/>
    <property type="match status" value="1"/>
</dbReference>
<evidence type="ECO:0000256" key="7">
    <source>
        <dbReference type="PROSITE-ProRule" id="PRU00169"/>
    </source>
</evidence>
<dbReference type="Proteomes" id="UP001337305">
    <property type="component" value="Unassembled WGS sequence"/>
</dbReference>
<dbReference type="Pfam" id="PF07495">
    <property type="entry name" value="Y_Y_Y"/>
    <property type="match status" value="1"/>
</dbReference>
<dbReference type="Gene3D" id="3.30.565.10">
    <property type="entry name" value="Histidine kinase-like ATPase, C-terminal domain"/>
    <property type="match status" value="1"/>
</dbReference>
<dbReference type="InterPro" id="IPR036097">
    <property type="entry name" value="HisK_dim/P_sf"/>
</dbReference>
<feature type="transmembrane region" description="Helical" evidence="8">
    <location>
        <begin position="6"/>
        <end position="26"/>
    </location>
</feature>
<dbReference type="EMBL" id="JAODOP010000004">
    <property type="protein sequence ID" value="MEF3834045.1"/>
    <property type="molecule type" value="Genomic_DNA"/>
</dbReference>
<dbReference type="PROSITE" id="PS50110">
    <property type="entry name" value="RESPONSE_REGULATORY"/>
    <property type="match status" value="1"/>
</dbReference>
<dbReference type="InterPro" id="IPR036890">
    <property type="entry name" value="HATPase_C_sf"/>
</dbReference>
<dbReference type="CDD" id="cd00075">
    <property type="entry name" value="HATPase"/>
    <property type="match status" value="1"/>
</dbReference>
<comment type="catalytic activity">
    <reaction evidence="1">
        <text>ATP + protein L-histidine = ADP + protein N-phospho-L-histidine.</text>
        <dbReference type="EC" id="2.7.13.3"/>
    </reaction>
</comment>
<dbReference type="InterPro" id="IPR003661">
    <property type="entry name" value="HisK_dim/P_dom"/>
</dbReference>
<dbReference type="InterPro" id="IPR011110">
    <property type="entry name" value="Reg_prop"/>
</dbReference>
<dbReference type="PROSITE" id="PS00041">
    <property type="entry name" value="HTH_ARAC_FAMILY_1"/>
    <property type="match status" value="1"/>
</dbReference>
<dbReference type="SMART" id="SM00387">
    <property type="entry name" value="HATPase_c"/>
    <property type="match status" value="1"/>
</dbReference>
<evidence type="ECO:0000256" key="2">
    <source>
        <dbReference type="ARBA" id="ARBA00012438"/>
    </source>
</evidence>
<dbReference type="PROSITE" id="PS51257">
    <property type="entry name" value="PROKAR_LIPOPROTEIN"/>
    <property type="match status" value="1"/>
</dbReference>
<feature type="domain" description="Response regulatory" evidence="11">
    <location>
        <begin position="1156"/>
        <end position="1271"/>
    </location>
</feature>
<dbReference type="PANTHER" id="PTHR43547">
    <property type="entry name" value="TWO-COMPONENT HISTIDINE KINASE"/>
    <property type="match status" value="1"/>
</dbReference>
<keyword evidence="8" id="KW-1133">Transmembrane helix</keyword>
<protein>
    <recommendedName>
        <fullName evidence="2">histidine kinase</fullName>
        <ecNumber evidence="2">2.7.13.3</ecNumber>
    </recommendedName>
</protein>
<dbReference type="SMART" id="SM00342">
    <property type="entry name" value="HTH_ARAC"/>
    <property type="match status" value="1"/>
</dbReference>
<comment type="caution">
    <text evidence="12">The sequence shown here is derived from an EMBL/GenBank/DDBJ whole genome shotgun (WGS) entry which is preliminary data.</text>
</comment>
<dbReference type="Gene3D" id="1.10.287.130">
    <property type="match status" value="1"/>
</dbReference>
<dbReference type="Pfam" id="PF02518">
    <property type="entry name" value="HATPase_c"/>
    <property type="match status" value="1"/>
</dbReference>
<keyword evidence="8" id="KW-0472">Membrane</keyword>
<feature type="domain" description="Histidine kinase" evidence="10">
    <location>
        <begin position="884"/>
        <end position="1105"/>
    </location>
</feature>
<proteinExistence type="predicted"/>
<evidence type="ECO:0000259" key="11">
    <source>
        <dbReference type="PROSITE" id="PS50110"/>
    </source>
</evidence>
<dbReference type="Pfam" id="PF12833">
    <property type="entry name" value="HTH_18"/>
    <property type="match status" value="1"/>
</dbReference>
<dbReference type="Pfam" id="PF07494">
    <property type="entry name" value="Reg_prop"/>
    <property type="match status" value="3"/>
</dbReference>
<dbReference type="PROSITE" id="PS01124">
    <property type="entry name" value="HTH_ARAC_FAMILY_2"/>
    <property type="match status" value="1"/>
</dbReference>
<accession>A0ABU7XW70</accession>
<keyword evidence="8" id="KW-0812">Transmembrane</keyword>
<dbReference type="Pfam" id="PF00512">
    <property type="entry name" value="HisKA"/>
    <property type="match status" value="1"/>
</dbReference>
<reference evidence="12 13" key="1">
    <citation type="submission" date="2022-09" db="EMBL/GenBank/DDBJ databases">
        <title>Genome sequencing of Flavivirga sp. MEBiC05379.</title>
        <authorList>
            <person name="Oh H.-M."/>
            <person name="Kwon K.K."/>
            <person name="Park M.J."/>
            <person name="Yang S.-H."/>
        </authorList>
    </citation>
    <scope>NUCLEOTIDE SEQUENCE [LARGE SCALE GENOMIC DNA]</scope>
    <source>
        <strain evidence="12 13">MEBiC05379</strain>
    </source>
</reference>
<dbReference type="SUPFAM" id="SSF55874">
    <property type="entry name" value="ATPase domain of HSP90 chaperone/DNA topoisomerase II/histidine kinase"/>
    <property type="match status" value="1"/>
</dbReference>
<evidence type="ECO:0000313" key="13">
    <source>
        <dbReference type="Proteomes" id="UP001337305"/>
    </source>
</evidence>
<keyword evidence="13" id="KW-1185">Reference proteome</keyword>
<dbReference type="Gene3D" id="1.10.10.60">
    <property type="entry name" value="Homeodomain-like"/>
    <property type="match status" value="1"/>
</dbReference>
<dbReference type="SMART" id="SM00388">
    <property type="entry name" value="HisKA"/>
    <property type="match status" value="1"/>
</dbReference>
<dbReference type="CDD" id="cd00082">
    <property type="entry name" value="HisKA"/>
    <property type="match status" value="1"/>
</dbReference>
<feature type="transmembrane region" description="Helical" evidence="8">
    <location>
        <begin position="835"/>
        <end position="855"/>
    </location>
</feature>
<dbReference type="InterPro" id="IPR001789">
    <property type="entry name" value="Sig_transdc_resp-reg_receiver"/>
</dbReference>
<feature type="domain" description="HTH araC/xylS-type" evidence="9">
    <location>
        <begin position="1304"/>
        <end position="1403"/>
    </location>
</feature>
<dbReference type="InterPro" id="IPR011006">
    <property type="entry name" value="CheY-like_superfamily"/>
</dbReference>
<dbReference type="InterPro" id="IPR009057">
    <property type="entry name" value="Homeodomain-like_sf"/>
</dbReference>
<dbReference type="SUPFAM" id="SSF69322">
    <property type="entry name" value="Tricorn protease domain 2"/>
    <property type="match status" value="1"/>
</dbReference>
<dbReference type="Gene3D" id="3.40.50.2300">
    <property type="match status" value="1"/>
</dbReference>
<dbReference type="InterPro" id="IPR013783">
    <property type="entry name" value="Ig-like_fold"/>
</dbReference>
<dbReference type="InterPro" id="IPR018060">
    <property type="entry name" value="HTH_AraC"/>
</dbReference>
<dbReference type="SMART" id="SM00448">
    <property type="entry name" value="REC"/>
    <property type="match status" value="1"/>
</dbReference>
<evidence type="ECO:0000256" key="8">
    <source>
        <dbReference type="SAM" id="Phobius"/>
    </source>
</evidence>
<dbReference type="Pfam" id="PF00072">
    <property type="entry name" value="Response_reg"/>
    <property type="match status" value="1"/>
</dbReference>
<evidence type="ECO:0000256" key="6">
    <source>
        <dbReference type="ARBA" id="ARBA00023163"/>
    </source>
</evidence>
<dbReference type="InterPro" id="IPR004358">
    <property type="entry name" value="Sig_transdc_His_kin-like_C"/>
</dbReference>
<dbReference type="InterPro" id="IPR015943">
    <property type="entry name" value="WD40/YVTN_repeat-like_dom_sf"/>
</dbReference>
<dbReference type="InterPro" id="IPR005467">
    <property type="entry name" value="His_kinase_dom"/>
</dbReference>
<keyword evidence="6" id="KW-0804">Transcription</keyword>
<gene>
    <name evidence="12" type="ORF">N1F79_12975</name>
</gene>
<dbReference type="PANTHER" id="PTHR43547:SF2">
    <property type="entry name" value="HYBRID SIGNAL TRANSDUCTION HISTIDINE KINASE C"/>
    <property type="match status" value="1"/>
</dbReference>
<dbReference type="RefSeq" id="WP_303306379.1">
    <property type="nucleotide sequence ID" value="NZ_JAODOP010000004.1"/>
</dbReference>
<dbReference type="EC" id="2.7.13.3" evidence="2"/>
<dbReference type="PROSITE" id="PS50109">
    <property type="entry name" value="HIS_KIN"/>
    <property type="match status" value="1"/>
</dbReference>
<evidence type="ECO:0000259" key="10">
    <source>
        <dbReference type="PROSITE" id="PS50109"/>
    </source>
</evidence>
<evidence type="ECO:0000256" key="3">
    <source>
        <dbReference type="ARBA" id="ARBA00022553"/>
    </source>
</evidence>